<keyword evidence="3" id="KW-1185">Reference proteome</keyword>
<evidence type="ECO:0000256" key="2">
    <source>
        <dbReference type="SAM" id="SignalP"/>
    </source>
</evidence>
<keyword evidence="1" id="KW-0812">Transmembrane</keyword>
<evidence type="ECO:0000313" key="3">
    <source>
        <dbReference type="Proteomes" id="UP000095282"/>
    </source>
</evidence>
<dbReference type="PANTHER" id="PTHR12861">
    <property type="entry name" value="TRANSLOCON-ASSOCIATED PROTEIN, BETA SUBUNIT PRECURSOR TRAP-BETA SIGNAL SEQUENCE RECEPTOR BETA SUBUNIT"/>
    <property type="match status" value="1"/>
</dbReference>
<dbReference type="Proteomes" id="UP000095282">
    <property type="component" value="Unplaced"/>
</dbReference>
<dbReference type="Pfam" id="PF05753">
    <property type="entry name" value="TRAP_beta"/>
    <property type="match status" value="1"/>
</dbReference>
<sequence length="182" mass="20288">MKVMLLVFALLASVDASARVLVGKSLISKYPVAEQENVFEYQIVNIGDTPASNVELSDEASFPTDQFKILSGSPKIKFATIPPNETVFHHVIVIPLIAQSVLDRDVIVDYTDSETGKIARVSTNWFSKGRFTDFFNKSVMAKVNRSTSSHVLSFAALTVPLTLCSMIFYYRSKSRYSVKQHN</sequence>
<evidence type="ECO:0000256" key="1">
    <source>
        <dbReference type="SAM" id="Phobius"/>
    </source>
</evidence>
<evidence type="ECO:0000313" key="4">
    <source>
        <dbReference type="WBParaSite" id="Csp11.Scaffold585.g4799.t1"/>
    </source>
</evidence>
<feature type="signal peptide" evidence="2">
    <location>
        <begin position="1"/>
        <end position="16"/>
    </location>
</feature>
<dbReference type="PANTHER" id="PTHR12861:SF2">
    <property type="entry name" value="TRANSLOCON-ASSOCIATED PROTEIN SUBUNIT BETA"/>
    <property type="match status" value="1"/>
</dbReference>
<dbReference type="eggNOG" id="KOG3317">
    <property type="taxonomic scope" value="Eukaryota"/>
</dbReference>
<feature type="transmembrane region" description="Helical" evidence="1">
    <location>
        <begin position="151"/>
        <end position="170"/>
    </location>
</feature>
<reference evidence="4" key="1">
    <citation type="submission" date="2016-11" db="UniProtKB">
        <authorList>
            <consortium name="WormBaseParasite"/>
        </authorList>
    </citation>
    <scope>IDENTIFICATION</scope>
</reference>
<proteinExistence type="predicted"/>
<dbReference type="WBParaSite" id="Csp11.Scaffold585.g4799.t1">
    <property type="protein sequence ID" value="Csp11.Scaffold585.g4799.t1"/>
    <property type="gene ID" value="Csp11.Scaffold585.g4799"/>
</dbReference>
<keyword evidence="1" id="KW-1133">Transmembrane helix</keyword>
<dbReference type="STRING" id="1561998.A0A1I7TDB2"/>
<keyword evidence="2" id="KW-0732">Signal</keyword>
<dbReference type="GO" id="GO:0005783">
    <property type="term" value="C:endoplasmic reticulum"/>
    <property type="evidence" value="ECO:0007669"/>
    <property type="project" value="TreeGrafter"/>
</dbReference>
<organism evidence="3 4">
    <name type="scientific">Caenorhabditis tropicalis</name>
    <dbReference type="NCBI Taxonomy" id="1561998"/>
    <lineage>
        <taxon>Eukaryota</taxon>
        <taxon>Metazoa</taxon>
        <taxon>Ecdysozoa</taxon>
        <taxon>Nematoda</taxon>
        <taxon>Chromadorea</taxon>
        <taxon>Rhabditida</taxon>
        <taxon>Rhabditina</taxon>
        <taxon>Rhabditomorpha</taxon>
        <taxon>Rhabditoidea</taxon>
        <taxon>Rhabditidae</taxon>
        <taxon>Peloderinae</taxon>
        <taxon>Caenorhabditis</taxon>
    </lineage>
</organism>
<keyword evidence="1" id="KW-0472">Membrane</keyword>
<feature type="chain" id="PRO_5009307392" evidence="2">
    <location>
        <begin position="17"/>
        <end position="182"/>
    </location>
</feature>
<dbReference type="AlphaFoldDB" id="A0A1I7TDB2"/>
<accession>A0A1I7TDB2</accession>
<protein>
    <submittedName>
        <fullName evidence="4">Translocon-associated protein subunit beta</fullName>
    </submittedName>
</protein>
<name>A0A1I7TDB2_9PELO</name>